<dbReference type="Pfam" id="PF13912">
    <property type="entry name" value="zf-C2H2_6"/>
    <property type="match status" value="1"/>
</dbReference>
<dbReference type="SMART" id="SM00355">
    <property type="entry name" value="ZnF_C2H2"/>
    <property type="match status" value="2"/>
</dbReference>
<dbReference type="GO" id="GO:0003700">
    <property type="term" value="F:DNA-binding transcription factor activity"/>
    <property type="evidence" value="ECO:0007669"/>
    <property type="project" value="InterPro"/>
</dbReference>
<comment type="caution">
    <text evidence="10">The sequence shown here is derived from an EMBL/GenBank/DDBJ whole genome shotgun (WGS) entry which is preliminary data.</text>
</comment>
<dbReference type="InterPro" id="IPR044653">
    <property type="entry name" value="AZF1/2/3-like"/>
</dbReference>
<evidence type="ECO:0000256" key="2">
    <source>
        <dbReference type="ARBA" id="ARBA00022737"/>
    </source>
</evidence>
<protein>
    <recommendedName>
        <fullName evidence="9">C2H2-type domain-containing protein</fullName>
    </recommendedName>
</protein>
<evidence type="ECO:0000256" key="7">
    <source>
        <dbReference type="PROSITE-ProRule" id="PRU00042"/>
    </source>
</evidence>
<keyword evidence="3 7" id="KW-0863">Zinc-finger</keyword>
<evidence type="ECO:0000256" key="3">
    <source>
        <dbReference type="ARBA" id="ARBA00022771"/>
    </source>
</evidence>
<keyword evidence="6" id="KW-0804">Transcription</keyword>
<feature type="region of interest" description="Disordered" evidence="8">
    <location>
        <begin position="52"/>
        <end position="83"/>
    </location>
</feature>
<keyword evidence="2" id="KW-0677">Repeat</keyword>
<evidence type="ECO:0000313" key="10">
    <source>
        <dbReference type="EMBL" id="KAJ1255245.1"/>
    </source>
</evidence>
<dbReference type="AlphaFoldDB" id="A0A9W7X9X6"/>
<dbReference type="PROSITE" id="PS50157">
    <property type="entry name" value="ZINC_FINGER_C2H2_2"/>
    <property type="match status" value="2"/>
</dbReference>
<feature type="compositionally biased region" description="Polar residues" evidence="8">
    <location>
        <begin position="73"/>
        <end position="83"/>
    </location>
</feature>
<dbReference type="InterPro" id="IPR013087">
    <property type="entry name" value="Znf_C2H2_type"/>
</dbReference>
<dbReference type="OrthoDB" id="694778at2759"/>
<organism evidence="10 11">
    <name type="scientific">Paspalum vaginatum</name>
    <name type="common">seashore paspalum</name>
    <dbReference type="NCBI Taxonomy" id="158149"/>
    <lineage>
        <taxon>Eukaryota</taxon>
        <taxon>Viridiplantae</taxon>
        <taxon>Streptophyta</taxon>
        <taxon>Embryophyta</taxon>
        <taxon>Tracheophyta</taxon>
        <taxon>Spermatophyta</taxon>
        <taxon>Magnoliopsida</taxon>
        <taxon>Liliopsida</taxon>
        <taxon>Poales</taxon>
        <taxon>Poaceae</taxon>
        <taxon>PACMAD clade</taxon>
        <taxon>Panicoideae</taxon>
        <taxon>Andropogonodae</taxon>
        <taxon>Paspaleae</taxon>
        <taxon>Paspalinae</taxon>
        <taxon>Paspalum</taxon>
    </lineage>
</organism>
<evidence type="ECO:0000259" key="9">
    <source>
        <dbReference type="PROSITE" id="PS50157"/>
    </source>
</evidence>
<proteinExistence type="predicted"/>
<dbReference type="GO" id="GO:0005634">
    <property type="term" value="C:nucleus"/>
    <property type="evidence" value="ECO:0007669"/>
    <property type="project" value="TreeGrafter"/>
</dbReference>
<feature type="domain" description="C2H2-type" evidence="9">
    <location>
        <begin position="493"/>
        <end position="520"/>
    </location>
</feature>
<keyword evidence="5" id="KW-0805">Transcription regulation</keyword>
<dbReference type="GO" id="GO:0008270">
    <property type="term" value="F:zinc ion binding"/>
    <property type="evidence" value="ECO:0007669"/>
    <property type="project" value="UniProtKB-KW"/>
</dbReference>
<dbReference type="EMBL" id="MU629774">
    <property type="protein sequence ID" value="KAJ1255245.1"/>
    <property type="molecule type" value="Genomic_DNA"/>
</dbReference>
<dbReference type="PANTHER" id="PTHR45988">
    <property type="entry name" value="C2H2 TYPE ZINC FINGER TRANSCRIPTION FACTOR FAMILY-RELATED"/>
    <property type="match status" value="1"/>
</dbReference>
<dbReference type="SUPFAM" id="SSF57667">
    <property type="entry name" value="beta-beta-alpha zinc fingers"/>
    <property type="match status" value="1"/>
</dbReference>
<evidence type="ECO:0000256" key="4">
    <source>
        <dbReference type="ARBA" id="ARBA00022833"/>
    </source>
</evidence>
<gene>
    <name evidence="10" type="ORF">BS78_K272800</name>
</gene>
<evidence type="ECO:0000256" key="1">
    <source>
        <dbReference type="ARBA" id="ARBA00022723"/>
    </source>
</evidence>
<sequence length="719" mass="74511">MDNPTHIHTPLRPVQLRDQGAASVVGEGEEATEFQIHGLSAYGRRCEGGAFSSSEMELPSGSLAAGGPGREQATVQQHASPPQLSREADGLLLDAALAGLDVVAEGLSVVDARRPYKCVVCLQIFRRETSLHGHLRSSHGYGRSSSYELAPTPTPTPKRARKKPASKLLPSVKEEPCNDKRPFLVPGGWGTKLQRRCNAPHAAGEEAPPERMPNQDIEIRHDVMGIPVRVGGQPRVIEVSGSAGRLGLVSTVAAGRMLGVHNDSNVVRQAVVPPLENPEVNASKSNDTVCRKDIIYIDLEDDSSDDENAPINIDDDDTDPVIALAGSGGVSAGSASSAAVVLAMEPAATAVAVTLAPGPRTAASVTIFEELASVTIERTPAVAGTVAGIIPPVPAPVEAAATATAPPATSIGVATPIPPHTVERNGFREGACYRHGGYYGKAIAGHSNDGHGNVANGNSNVVYGKGASGYSSGGYGKAITIGGESKKGLGKVYTCQRCGQTFDVPQALGGHVRSHSRWEKKGKSKFPYTRDAILALPASRAVHQPPQGMAMAGNPVAGHFPAAIATTGWPLPIDTSSVLPAIPLQTQDMAMAGNPVAGHFPAAIATTGWPLPADTSSVLPASPLQTQDMAMAGNPVARHFPAIATTGWPLPADTSSVHPAIPLQTQEGSPPEEITVAPGNLGPAFPLHNQEEIVSANSGGHTVLLFGVNIADGPKEPKK</sequence>
<keyword evidence="11" id="KW-1185">Reference proteome</keyword>
<evidence type="ECO:0000256" key="8">
    <source>
        <dbReference type="SAM" id="MobiDB-lite"/>
    </source>
</evidence>
<name>A0A9W7X9X6_9POAL</name>
<feature type="domain" description="C2H2-type" evidence="9">
    <location>
        <begin position="116"/>
        <end position="144"/>
    </location>
</feature>
<dbReference type="GO" id="GO:0000976">
    <property type="term" value="F:transcription cis-regulatory region binding"/>
    <property type="evidence" value="ECO:0007669"/>
    <property type="project" value="TreeGrafter"/>
</dbReference>
<feature type="region of interest" description="Disordered" evidence="8">
    <location>
        <begin position="134"/>
        <end position="173"/>
    </location>
</feature>
<reference evidence="10 11" key="1">
    <citation type="submission" date="2022-10" db="EMBL/GenBank/DDBJ databases">
        <title>WGS assembly of Paspalum vaginatum 540-79.</title>
        <authorList>
            <person name="Sun G."/>
            <person name="Wase N."/>
            <person name="Shu S."/>
            <person name="Jenkins J."/>
            <person name="Zhou B."/>
            <person name="Torres-Rodriguez J."/>
            <person name="Chen C."/>
            <person name="Sandor L."/>
            <person name="Plott C."/>
            <person name="Yoshinga Y."/>
            <person name="Daum C."/>
            <person name="Qi P."/>
            <person name="Barry K."/>
            <person name="Lipzen A."/>
            <person name="Berry L."/>
            <person name="Pedersen C."/>
            <person name="Gottilla T."/>
            <person name="Foltz A."/>
            <person name="Yu H."/>
            <person name="O'Malley R."/>
            <person name="Zhang C."/>
            <person name="Devos K."/>
            <person name="Sigmon B."/>
            <person name="Yu B."/>
            <person name="Obata T."/>
            <person name="Schmutz J."/>
            <person name="Schnable J."/>
        </authorList>
    </citation>
    <scope>NUCLEOTIDE SEQUENCE [LARGE SCALE GENOMIC DNA]</scope>
    <source>
        <strain evidence="11">cv. 540-79</strain>
    </source>
</reference>
<keyword evidence="4" id="KW-0862">Zinc</keyword>
<dbReference type="InterPro" id="IPR036236">
    <property type="entry name" value="Znf_C2H2_sf"/>
</dbReference>
<accession>A0A9W7X9X6</accession>
<evidence type="ECO:0000256" key="6">
    <source>
        <dbReference type="ARBA" id="ARBA00023163"/>
    </source>
</evidence>
<dbReference type="PROSITE" id="PS00028">
    <property type="entry name" value="ZINC_FINGER_C2H2_1"/>
    <property type="match status" value="2"/>
</dbReference>
<keyword evidence="1" id="KW-0479">Metal-binding</keyword>
<feature type="compositionally biased region" description="Low complexity" evidence="8">
    <location>
        <begin position="138"/>
        <end position="151"/>
    </location>
</feature>
<evidence type="ECO:0000313" key="11">
    <source>
        <dbReference type="Proteomes" id="UP001164776"/>
    </source>
</evidence>
<dbReference type="PANTHER" id="PTHR45988:SF18">
    <property type="entry name" value="C2H2-TYPE ZINC FINGER FAMILY PROTEIN"/>
    <property type="match status" value="1"/>
</dbReference>
<dbReference type="Proteomes" id="UP001164776">
    <property type="component" value="Unassembled WGS sequence"/>
</dbReference>
<evidence type="ECO:0000256" key="5">
    <source>
        <dbReference type="ARBA" id="ARBA00023015"/>
    </source>
</evidence>